<dbReference type="GeneID" id="108714935"/>
<dbReference type="Bgee" id="108714935">
    <property type="expression patterns" value="Expressed in pancreas and 1 other cell type or tissue"/>
</dbReference>
<evidence type="ECO:0000313" key="7">
    <source>
        <dbReference type="RefSeq" id="XP_018115300.1"/>
    </source>
</evidence>
<reference evidence="7" key="1">
    <citation type="submission" date="2025-08" db="UniProtKB">
        <authorList>
            <consortium name="RefSeq"/>
        </authorList>
    </citation>
    <scope>IDENTIFICATION</scope>
    <source>
        <strain evidence="7">J_2021</strain>
        <tissue evidence="7">Erythrocytes</tissue>
    </source>
</reference>
<keyword evidence="6" id="KW-1185">Reference proteome</keyword>
<dbReference type="OMA" id="IEMIDLQ"/>
<proteinExistence type="inferred from homology"/>
<evidence type="ECO:0000256" key="4">
    <source>
        <dbReference type="ARBA" id="ARBA00022989"/>
    </source>
</evidence>
<accession>A0A1L8GDN9</accession>
<dbReference type="PANTHER" id="PTHR13999">
    <property type="entry name" value="INTERFERON INDUCIBLE TRANSMEMBRANE PROTEIN"/>
    <property type="match status" value="1"/>
</dbReference>
<evidence type="ECO:0000256" key="5">
    <source>
        <dbReference type="ARBA" id="ARBA00023136"/>
    </source>
</evidence>
<evidence type="ECO:0000256" key="3">
    <source>
        <dbReference type="ARBA" id="ARBA00022692"/>
    </source>
</evidence>
<gene>
    <name evidence="7" type="primary">LOC108714935</name>
</gene>
<evidence type="ECO:0000256" key="2">
    <source>
        <dbReference type="ARBA" id="ARBA00006843"/>
    </source>
</evidence>
<comment type="subcellular location">
    <subcellularLocation>
        <location evidence="1">Membrane</location>
    </subcellularLocation>
</comment>
<keyword evidence="3" id="KW-0812">Transmembrane</keyword>
<dbReference type="GO" id="GO:0005886">
    <property type="term" value="C:plasma membrane"/>
    <property type="evidence" value="ECO:0000318"/>
    <property type="project" value="GO_Central"/>
</dbReference>
<evidence type="ECO:0000256" key="1">
    <source>
        <dbReference type="ARBA" id="ARBA00004370"/>
    </source>
</evidence>
<dbReference type="AlphaFoldDB" id="A0A1L8GDN9"/>
<dbReference type="PaxDb" id="8355-A0A1L8GDN9"/>
<sequence>MENKEQEQPITQFEKTPRSYGTRGYEPVENTTYGQAQANAVTIEMSDLEGVRDHLAWSIFNMVYMNIFCLGLVALVFSTKSQDQKLLGDRDRAKRYGSFAQAVNIAAFVLSSIAYIAVLVVLVINLPKK</sequence>
<keyword evidence="5" id="KW-0472">Membrane</keyword>
<evidence type="ECO:0000313" key="6">
    <source>
        <dbReference type="Proteomes" id="UP000186698"/>
    </source>
</evidence>
<protein>
    <submittedName>
        <fullName evidence="7">Dispanin subfamily A member 2b</fullName>
    </submittedName>
</protein>
<name>A0A1L8GDN9_XENLA</name>
<dbReference type="InterPro" id="IPR007593">
    <property type="entry name" value="CD225/Dispanin_fam"/>
</dbReference>
<dbReference type="InterPro" id="IPR051517">
    <property type="entry name" value="IFITM_antiviral_protein"/>
</dbReference>
<dbReference type="RefSeq" id="XP_018115300.1">
    <property type="nucleotide sequence ID" value="XM_018259811.1"/>
</dbReference>
<dbReference type="PANTHER" id="PTHR13999:SF33">
    <property type="entry name" value="DISPANIN SUBFAMILY A MEMBER 2B-LIKE"/>
    <property type="match status" value="1"/>
</dbReference>
<dbReference type="Proteomes" id="UP000186698">
    <property type="component" value="Chromosome 4S"/>
</dbReference>
<comment type="similarity">
    <text evidence="2">Belongs to the CD225/Dispanin family.</text>
</comment>
<keyword evidence="4" id="KW-1133">Transmembrane helix</keyword>
<dbReference type="STRING" id="8355.A0A1L8GDN9"/>
<dbReference type="Pfam" id="PF04505">
    <property type="entry name" value="CD225"/>
    <property type="match status" value="1"/>
</dbReference>
<dbReference type="OrthoDB" id="9882660at2759"/>
<organism evidence="6 7">
    <name type="scientific">Xenopus laevis</name>
    <name type="common">African clawed frog</name>
    <dbReference type="NCBI Taxonomy" id="8355"/>
    <lineage>
        <taxon>Eukaryota</taxon>
        <taxon>Metazoa</taxon>
        <taxon>Chordata</taxon>
        <taxon>Craniata</taxon>
        <taxon>Vertebrata</taxon>
        <taxon>Euteleostomi</taxon>
        <taxon>Amphibia</taxon>
        <taxon>Batrachia</taxon>
        <taxon>Anura</taxon>
        <taxon>Pipoidea</taxon>
        <taxon>Pipidae</taxon>
        <taxon>Xenopodinae</taxon>
        <taxon>Xenopus</taxon>
        <taxon>Xenopus</taxon>
    </lineage>
</organism>
<dbReference type="KEGG" id="xla:108714935"/>